<accession>A0ABR4FK50</accession>
<evidence type="ECO:0000313" key="2">
    <source>
        <dbReference type="EMBL" id="KAL2783616.1"/>
    </source>
</evidence>
<dbReference type="Proteomes" id="UP001610563">
    <property type="component" value="Unassembled WGS sequence"/>
</dbReference>
<dbReference type="CDD" id="cd08948">
    <property type="entry name" value="5beta-POR_like_SDR_a"/>
    <property type="match status" value="1"/>
</dbReference>
<dbReference type="PANTHER" id="PTHR32487">
    <property type="entry name" value="3-OXO-DELTA(4,5)-STEROID 5-BETA-REDUCTASE"/>
    <property type="match status" value="1"/>
</dbReference>
<sequence>MSSNAKVAFVTGANGISGNALVEHLIRTPKTEWSKIVISSRSPLKYHWQDPRVHFVAVDFLASLETIIAQLAPVCANVTHAFFTSYVHSDDFTQLRDTNVPLFQNFLTAIDLVARHTLQGVCLQTGGKHYGVHLGPVKQPCDERHPRYDDKGLNFYYPQEDFLFSLQKDRAWTYNIIRPNAIIGFTPGGNGMSQALTLALYFLICRETGEFPRFPGNKYFYNCVDDSSYAPSIADLSVWAMTTPQAANHAFNHANGDTFVWRYFFERIGEYFTLEVPETTDFAAIGESDQRENQFRMSDWAKDKKPVWEAICKKYGGDPNAFDWGTWGFFDWSIGKCWPTLSSISKARGMGWSRYDDTYETWIETYRAFENAGVLPANTVLREMRQRGEKAYKNGHSR</sequence>
<dbReference type="EMBL" id="JBFTWV010000224">
    <property type="protein sequence ID" value="KAL2783616.1"/>
    <property type="molecule type" value="Genomic_DNA"/>
</dbReference>
<reference evidence="2 3" key="1">
    <citation type="submission" date="2024-07" db="EMBL/GenBank/DDBJ databases">
        <title>Section-level genome sequencing and comparative genomics of Aspergillus sections Usti and Cavernicolus.</title>
        <authorList>
            <consortium name="Lawrence Berkeley National Laboratory"/>
            <person name="Nybo J.L."/>
            <person name="Vesth T.C."/>
            <person name="Theobald S."/>
            <person name="Frisvad J.C."/>
            <person name="Larsen T.O."/>
            <person name="Kjaerboelling I."/>
            <person name="Rothschild-Mancinelli K."/>
            <person name="Lyhne E.K."/>
            <person name="Kogle M.E."/>
            <person name="Barry K."/>
            <person name="Clum A."/>
            <person name="Na H."/>
            <person name="Ledsgaard L."/>
            <person name="Lin J."/>
            <person name="Lipzen A."/>
            <person name="Kuo A."/>
            <person name="Riley R."/>
            <person name="Mondo S."/>
            <person name="Labutti K."/>
            <person name="Haridas S."/>
            <person name="Pangalinan J."/>
            <person name="Salamov A.A."/>
            <person name="Simmons B.A."/>
            <person name="Magnuson J.K."/>
            <person name="Chen J."/>
            <person name="Drula E."/>
            <person name="Henrissat B."/>
            <person name="Wiebenga A."/>
            <person name="Lubbers R.J."/>
            <person name="Gomes A.C."/>
            <person name="Makela M.R."/>
            <person name="Stajich J."/>
            <person name="Grigoriev I.V."/>
            <person name="Mortensen U.H."/>
            <person name="De Vries R.P."/>
            <person name="Baker S.E."/>
            <person name="Andersen M.R."/>
        </authorList>
    </citation>
    <scope>NUCLEOTIDE SEQUENCE [LARGE SCALE GENOMIC DNA]</scope>
    <source>
        <strain evidence="2 3">CBS 209.92</strain>
    </source>
</reference>
<proteinExistence type="predicted"/>
<evidence type="ECO:0000313" key="3">
    <source>
        <dbReference type="Proteomes" id="UP001610563"/>
    </source>
</evidence>
<dbReference type="InterPro" id="IPR036291">
    <property type="entry name" value="NAD(P)-bd_dom_sf"/>
</dbReference>
<dbReference type="SUPFAM" id="SSF51735">
    <property type="entry name" value="NAD(P)-binding Rossmann-fold domains"/>
    <property type="match status" value="1"/>
</dbReference>
<evidence type="ECO:0000259" key="1">
    <source>
        <dbReference type="Pfam" id="PF22917"/>
    </source>
</evidence>
<feature type="domain" description="PRISE-like Rossmann-fold" evidence="1">
    <location>
        <begin position="8"/>
        <end position="316"/>
    </location>
</feature>
<comment type="caution">
    <text evidence="2">The sequence shown here is derived from an EMBL/GenBank/DDBJ whole genome shotgun (WGS) entry which is preliminary data.</text>
</comment>
<protein>
    <recommendedName>
        <fullName evidence="1">PRISE-like Rossmann-fold domain-containing protein</fullName>
    </recommendedName>
</protein>
<organism evidence="2 3">
    <name type="scientific">Aspergillus keveii</name>
    <dbReference type="NCBI Taxonomy" id="714993"/>
    <lineage>
        <taxon>Eukaryota</taxon>
        <taxon>Fungi</taxon>
        <taxon>Dikarya</taxon>
        <taxon>Ascomycota</taxon>
        <taxon>Pezizomycotina</taxon>
        <taxon>Eurotiomycetes</taxon>
        <taxon>Eurotiomycetidae</taxon>
        <taxon>Eurotiales</taxon>
        <taxon>Aspergillaceae</taxon>
        <taxon>Aspergillus</taxon>
        <taxon>Aspergillus subgen. Nidulantes</taxon>
    </lineage>
</organism>
<name>A0ABR4FK50_9EURO</name>
<gene>
    <name evidence="2" type="ORF">BJX66DRAFT_344792</name>
</gene>
<keyword evidence="3" id="KW-1185">Reference proteome</keyword>
<dbReference type="InterPro" id="IPR055222">
    <property type="entry name" value="PRISE-like_Rossmann-fold"/>
</dbReference>
<dbReference type="PANTHER" id="PTHR32487:SF0">
    <property type="entry name" value="3-OXO-DELTA(4,5)-STEROID 5-BETA-REDUCTASE"/>
    <property type="match status" value="1"/>
</dbReference>
<dbReference type="Pfam" id="PF22917">
    <property type="entry name" value="PRISE"/>
    <property type="match status" value="1"/>
</dbReference>
<dbReference type="Gene3D" id="3.40.50.720">
    <property type="entry name" value="NAD(P)-binding Rossmann-like Domain"/>
    <property type="match status" value="1"/>
</dbReference>